<reference evidence="4" key="1">
    <citation type="submission" date="2012-09" db="EMBL/GenBank/DDBJ databases">
        <title>Genome sequencing and comparative transcriptomics of race 1 and race 4 of banana pathogen: Fusarium oxysporum f. sp. cubense.</title>
        <authorList>
            <person name="Fang X."/>
            <person name="Huang J."/>
        </authorList>
    </citation>
    <scope>NUCLEOTIDE SEQUENCE [LARGE SCALE GENOMIC DNA]</scope>
    <source>
        <strain evidence="4">race 1</strain>
    </source>
</reference>
<feature type="region of interest" description="Disordered" evidence="1">
    <location>
        <begin position="20"/>
        <end position="50"/>
    </location>
</feature>
<reference evidence="3" key="2">
    <citation type="submission" date="2012-09" db="EMBL/GenBank/DDBJ databases">
        <title>Genome Sequencing and Comparative Transcriptomics of Race1 and Race4 of Banana pathogen: Fusarium oxysporum f.sp. cubense.</title>
        <authorList>
            <person name="Fang X."/>
            <person name="Huang J."/>
        </authorList>
    </citation>
    <scope>NUCLEOTIDE SEQUENCE</scope>
    <source>
        <strain evidence="3">Race 1</strain>
    </source>
</reference>
<dbReference type="AlphaFoldDB" id="N4UYW1"/>
<organism evidence="3 4">
    <name type="scientific">Fusarium oxysporum f. sp. cubense (strain race 1)</name>
    <name type="common">Panama disease fungus</name>
    <dbReference type="NCBI Taxonomy" id="1229664"/>
    <lineage>
        <taxon>Eukaryota</taxon>
        <taxon>Fungi</taxon>
        <taxon>Dikarya</taxon>
        <taxon>Ascomycota</taxon>
        <taxon>Pezizomycotina</taxon>
        <taxon>Sordariomycetes</taxon>
        <taxon>Hypocreomycetidae</taxon>
        <taxon>Hypocreales</taxon>
        <taxon>Nectriaceae</taxon>
        <taxon>Fusarium</taxon>
        <taxon>Fusarium oxysporum species complex</taxon>
    </lineage>
</organism>
<accession>N4UYW1</accession>
<dbReference type="EMBL" id="KB729972">
    <property type="protein sequence ID" value="ENH75340.1"/>
    <property type="molecule type" value="Genomic_DNA"/>
</dbReference>
<dbReference type="VEuPathDB" id="FungiDB:FOC1_g10000789"/>
<dbReference type="EMBL" id="KB729972">
    <property type="protein sequence ID" value="ENH75337.1"/>
    <property type="molecule type" value="Genomic_DNA"/>
</dbReference>
<evidence type="ECO:0000313" key="3">
    <source>
        <dbReference type="EMBL" id="ENH75340.1"/>
    </source>
</evidence>
<proteinExistence type="predicted"/>
<dbReference type="HOGENOM" id="CLU_208058_0_0_1"/>
<sequence length="50" mass="5833">EYKSKLHIIIPNKVEKFKTKQLASGASEKCKSRRGPGRPRKKPRVRTRGW</sequence>
<reference evidence="4" key="3">
    <citation type="journal article" date="2014" name="PLoS ONE">
        <title>Genome and Transcriptome Analysis of the Fungal Pathogen Fusarium oxysporum f. sp. cubense Causing Banana Vascular Wilt Disease.</title>
        <authorList>
            <person name="Guo L."/>
            <person name="Han L."/>
            <person name="Yang L."/>
            <person name="Zeng H."/>
            <person name="Fan D."/>
            <person name="Zhu Y."/>
            <person name="Feng Y."/>
            <person name="Wang G."/>
            <person name="Peng C."/>
            <person name="Jiang X."/>
            <person name="Zhou D."/>
            <person name="Ni P."/>
            <person name="Liang C."/>
            <person name="Liu L."/>
            <person name="Wang J."/>
            <person name="Mao C."/>
            <person name="Fang X."/>
            <person name="Peng M."/>
            <person name="Huang J."/>
        </authorList>
    </citation>
    <scope>NUCLEOTIDE SEQUENCE [LARGE SCALE GENOMIC DNA]</scope>
    <source>
        <strain evidence="4">race 1</strain>
    </source>
</reference>
<dbReference type="VEuPathDB" id="FungiDB:FOC1_g10000792"/>
<name>N4UYW1_FUSC1</name>
<protein>
    <submittedName>
        <fullName evidence="3">Uncharacterized protein</fullName>
    </submittedName>
</protein>
<evidence type="ECO:0000313" key="2">
    <source>
        <dbReference type="EMBL" id="ENH75337.1"/>
    </source>
</evidence>
<evidence type="ECO:0000256" key="1">
    <source>
        <dbReference type="SAM" id="MobiDB-lite"/>
    </source>
</evidence>
<dbReference type="Proteomes" id="UP000016928">
    <property type="component" value="Unassembled WGS sequence"/>
</dbReference>
<feature type="non-terminal residue" evidence="3">
    <location>
        <position position="1"/>
    </location>
</feature>
<feature type="compositionally biased region" description="Basic residues" evidence="1">
    <location>
        <begin position="31"/>
        <end position="50"/>
    </location>
</feature>
<gene>
    <name evidence="2" type="ORF">FOC1_g10000789</name>
    <name evidence="3" type="ORF">FOC1_g10000792</name>
</gene>
<evidence type="ECO:0000313" key="4">
    <source>
        <dbReference type="Proteomes" id="UP000016928"/>
    </source>
</evidence>